<evidence type="ECO:0000256" key="8">
    <source>
        <dbReference type="PIRNR" id="PIRNR000194"/>
    </source>
</evidence>
<dbReference type="PROSITE" id="PS51330">
    <property type="entry name" value="DHFR_2"/>
    <property type="match status" value="1"/>
</dbReference>
<evidence type="ECO:0000313" key="12">
    <source>
        <dbReference type="Proteomes" id="UP000248066"/>
    </source>
</evidence>
<dbReference type="PIRSF" id="PIRSF000194">
    <property type="entry name" value="DHFR"/>
    <property type="match status" value="1"/>
</dbReference>
<reference evidence="11 12" key="1">
    <citation type="submission" date="2017-10" db="EMBL/GenBank/DDBJ databases">
        <title>Bacillus sp. nov., a halophilic bacterium isolated from a Yangshapao Lake.</title>
        <authorList>
            <person name="Wang H."/>
        </authorList>
    </citation>
    <scope>NUCLEOTIDE SEQUENCE [LARGE SCALE GENOMIC DNA]</scope>
    <source>
        <strain evidence="11 12">YSP-3</strain>
    </source>
</reference>
<evidence type="ECO:0000256" key="1">
    <source>
        <dbReference type="ARBA" id="ARBA00004903"/>
    </source>
</evidence>
<keyword evidence="4 8" id="KW-0554">One-carbon metabolism</keyword>
<evidence type="ECO:0000313" key="11">
    <source>
        <dbReference type="EMBL" id="PYZ95747.1"/>
    </source>
</evidence>
<dbReference type="InterPro" id="IPR024072">
    <property type="entry name" value="DHFR-like_dom_sf"/>
</dbReference>
<feature type="domain" description="DHFR" evidence="10">
    <location>
        <begin position="1"/>
        <end position="159"/>
    </location>
</feature>
<dbReference type="FunFam" id="3.40.430.10:FF:000001">
    <property type="entry name" value="Dihydrofolate reductase"/>
    <property type="match status" value="1"/>
</dbReference>
<dbReference type="CDD" id="cd00209">
    <property type="entry name" value="DHFR"/>
    <property type="match status" value="1"/>
</dbReference>
<dbReference type="GO" id="GO:0006730">
    <property type="term" value="P:one-carbon metabolic process"/>
    <property type="evidence" value="ECO:0007669"/>
    <property type="project" value="UniProtKB-KW"/>
</dbReference>
<dbReference type="PANTHER" id="PTHR48069:SF3">
    <property type="entry name" value="DIHYDROFOLATE REDUCTASE"/>
    <property type="match status" value="1"/>
</dbReference>
<dbReference type="EMBL" id="PDOF01000003">
    <property type="protein sequence ID" value="PYZ95747.1"/>
    <property type="molecule type" value="Genomic_DNA"/>
</dbReference>
<sequence length="161" mass="18781">MISMIAAMDENNVIGRNNDLPWHLPNDLAWFKRITSGHTVIMGRKTFESMGKALPNRKNIVVTSDENFEAEDVEVWHNLDKVKQLSQTGEEVMILGGQKIFEQLIDFADRLYVTRIHHTFQGDTQFPPISEQIWEVTQTYDGKTDSDNEYAHTFYVYERKR</sequence>
<dbReference type="Proteomes" id="UP000248066">
    <property type="component" value="Unassembled WGS sequence"/>
</dbReference>
<dbReference type="OrthoDB" id="9804315at2"/>
<dbReference type="AlphaFoldDB" id="A0A2W0H3H4"/>
<dbReference type="GO" id="GO:0046654">
    <property type="term" value="P:tetrahydrofolate biosynthetic process"/>
    <property type="evidence" value="ECO:0007669"/>
    <property type="project" value="UniProtKB-UniPathway"/>
</dbReference>
<evidence type="ECO:0000256" key="5">
    <source>
        <dbReference type="ARBA" id="ARBA00022857"/>
    </source>
</evidence>
<evidence type="ECO:0000256" key="3">
    <source>
        <dbReference type="ARBA" id="ARBA00012856"/>
    </source>
</evidence>
<evidence type="ECO:0000256" key="6">
    <source>
        <dbReference type="ARBA" id="ARBA00023002"/>
    </source>
</evidence>
<dbReference type="InterPro" id="IPR017925">
    <property type="entry name" value="DHFR_CS"/>
</dbReference>
<dbReference type="PANTHER" id="PTHR48069">
    <property type="entry name" value="DIHYDROFOLATE REDUCTASE"/>
    <property type="match status" value="1"/>
</dbReference>
<dbReference type="GO" id="GO:0046655">
    <property type="term" value="P:folic acid metabolic process"/>
    <property type="evidence" value="ECO:0007669"/>
    <property type="project" value="TreeGrafter"/>
</dbReference>
<dbReference type="GO" id="GO:0070401">
    <property type="term" value="F:NADP+ binding"/>
    <property type="evidence" value="ECO:0007669"/>
    <property type="project" value="UniProtKB-ARBA"/>
</dbReference>
<dbReference type="GO" id="GO:0046452">
    <property type="term" value="P:dihydrofolate metabolic process"/>
    <property type="evidence" value="ECO:0007669"/>
    <property type="project" value="TreeGrafter"/>
</dbReference>
<comment type="pathway">
    <text evidence="1 8">Cofactor biosynthesis; tetrahydrofolate biosynthesis; 5,6,7,8-tetrahydrofolate from 7,8-dihydrofolate: step 1/1.</text>
</comment>
<comment type="catalytic activity">
    <reaction evidence="8">
        <text>(6S)-5,6,7,8-tetrahydrofolate + NADP(+) = 7,8-dihydrofolate + NADPH + H(+)</text>
        <dbReference type="Rhea" id="RHEA:15009"/>
        <dbReference type="ChEBI" id="CHEBI:15378"/>
        <dbReference type="ChEBI" id="CHEBI:57451"/>
        <dbReference type="ChEBI" id="CHEBI:57453"/>
        <dbReference type="ChEBI" id="CHEBI:57783"/>
        <dbReference type="ChEBI" id="CHEBI:58349"/>
        <dbReference type="EC" id="1.5.1.3"/>
    </reaction>
</comment>
<keyword evidence="12" id="KW-1185">Reference proteome</keyword>
<comment type="similarity">
    <text evidence="2 8 9">Belongs to the dihydrofolate reductase family.</text>
</comment>
<evidence type="ECO:0000256" key="7">
    <source>
        <dbReference type="ARBA" id="ARBA00025067"/>
    </source>
</evidence>
<accession>A0A2W0H3H4</accession>
<dbReference type="SUPFAM" id="SSF53597">
    <property type="entry name" value="Dihydrofolate reductase-like"/>
    <property type="match status" value="1"/>
</dbReference>
<dbReference type="GO" id="GO:0004146">
    <property type="term" value="F:dihydrofolate reductase activity"/>
    <property type="evidence" value="ECO:0007669"/>
    <property type="project" value="UniProtKB-EC"/>
</dbReference>
<evidence type="ECO:0000256" key="4">
    <source>
        <dbReference type="ARBA" id="ARBA00022563"/>
    </source>
</evidence>
<dbReference type="Gene3D" id="3.40.430.10">
    <property type="entry name" value="Dihydrofolate Reductase, subunit A"/>
    <property type="match status" value="1"/>
</dbReference>
<dbReference type="GO" id="GO:0005829">
    <property type="term" value="C:cytosol"/>
    <property type="evidence" value="ECO:0007669"/>
    <property type="project" value="TreeGrafter"/>
</dbReference>
<evidence type="ECO:0000256" key="9">
    <source>
        <dbReference type="RuleBase" id="RU004474"/>
    </source>
</evidence>
<organism evidence="11 12">
    <name type="scientific">Alteribacter lacisalsi</name>
    <dbReference type="NCBI Taxonomy" id="2045244"/>
    <lineage>
        <taxon>Bacteria</taxon>
        <taxon>Bacillati</taxon>
        <taxon>Bacillota</taxon>
        <taxon>Bacilli</taxon>
        <taxon>Bacillales</taxon>
        <taxon>Bacillaceae</taxon>
        <taxon>Alteribacter</taxon>
    </lineage>
</organism>
<evidence type="ECO:0000259" key="10">
    <source>
        <dbReference type="PROSITE" id="PS51330"/>
    </source>
</evidence>
<name>A0A2W0H3H4_9BACI</name>
<comment type="caution">
    <text evidence="11">The sequence shown here is derived from an EMBL/GenBank/DDBJ whole genome shotgun (WGS) entry which is preliminary data.</text>
</comment>
<dbReference type="PROSITE" id="PS00075">
    <property type="entry name" value="DHFR_1"/>
    <property type="match status" value="1"/>
</dbReference>
<dbReference type="PRINTS" id="PR00070">
    <property type="entry name" value="DHFR"/>
</dbReference>
<protein>
    <recommendedName>
        <fullName evidence="3 8">Dihydrofolate reductase</fullName>
        <ecNumber evidence="3 8">1.5.1.3</ecNumber>
    </recommendedName>
</protein>
<comment type="function">
    <text evidence="7 8">Key enzyme in folate metabolism. Catalyzes an essential reaction for de novo glycine and purine synthesis, and for DNA precursor synthesis.</text>
</comment>
<dbReference type="InterPro" id="IPR012259">
    <property type="entry name" value="DHFR"/>
</dbReference>
<keyword evidence="6 8" id="KW-0560">Oxidoreductase</keyword>
<dbReference type="Pfam" id="PF00186">
    <property type="entry name" value="DHFR_1"/>
    <property type="match status" value="1"/>
</dbReference>
<gene>
    <name evidence="11" type="ORF">CR205_15255</name>
</gene>
<dbReference type="InterPro" id="IPR001796">
    <property type="entry name" value="DHFR_dom"/>
</dbReference>
<dbReference type="UniPathway" id="UPA00077">
    <property type="reaction ID" value="UER00158"/>
</dbReference>
<dbReference type="EC" id="1.5.1.3" evidence="3 8"/>
<proteinExistence type="inferred from homology"/>
<dbReference type="RefSeq" id="WP_110521024.1">
    <property type="nucleotide sequence ID" value="NZ_PDOF01000003.1"/>
</dbReference>
<evidence type="ECO:0000256" key="2">
    <source>
        <dbReference type="ARBA" id="ARBA00009539"/>
    </source>
</evidence>
<keyword evidence="5 8" id="KW-0521">NADP</keyword>